<accession>A0A8S0XQH8</accession>
<dbReference type="InterPro" id="IPR052055">
    <property type="entry name" value="Hepadnavirus_pol/RT"/>
</dbReference>
<dbReference type="GO" id="GO:0006310">
    <property type="term" value="P:DNA recombination"/>
    <property type="evidence" value="ECO:0007669"/>
    <property type="project" value="UniProtKB-KW"/>
</dbReference>
<feature type="region of interest" description="Disordered" evidence="3">
    <location>
        <begin position="78"/>
        <end position="106"/>
    </location>
</feature>
<dbReference type="InterPro" id="IPR013762">
    <property type="entry name" value="Integrase-like_cat_sf"/>
</dbReference>
<feature type="region of interest" description="Disordered" evidence="3">
    <location>
        <begin position="1032"/>
        <end position="1067"/>
    </location>
</feature>
<dbReference type="InterPro" id="IPR011010">
    <property type="entry name" value="DNA_brk_join_enz"/>
</dbReference>
<dbReference type="OrthoDB" id="2678913at2759"/>
<proteinExistence type="predicted"/>
<dbReference type="EMBL" id="CACVBS010000038">
    <property type="protein sequence ID" value="CAA7263007.1"/>
    <property type="molecule type" value="Genomic_DNA"/>
</dbReference>
<dbReference type="PANTHER" id="PTHR33050:SF7">
    <property type="entry name" value="RIBONUCLEASE H"/>
    <property type="match status" value="1"/>
</dbReference>
<dbReference type="SUPFAM" id="SSF47823">
    <property type="entry name" value="lambda integrase-like, N-terminal domain"/>
    <property type="match status" value="1"/>
</dbReference>
<protein>
    <submittedName>
        <fullName evidence="4">Uncharacterized protein</fullName>
    </submittedName>
</protein>
<organism evidence="4 5">
    <name type="scientific">Cyclocybe aegerita</name>
    <name type="common">Black poplar mushroom</name>
    <name type="synonym">Agrocybe aegerita</name>
    <dbReference type="NCBI Taxonomy" id="1973307"/>
    <lineage>
        <taxon>Eukaryota</taxon>
        <taxon>Fungi</taxon>
        <taxon>Dikarya</taxon>
        <taxon>Basidiomycota</taxon>
        <taxon>Agaricomycotina</taxon>
        <taxon>Agaricomycetes</taxon>
        <taxon>Agaricomycetidae</taxon>
        <taxon>Agaricales</taxon>
        <taxon>Agaricineae</taxon>
        <taxon>Bolbitiaceae</taxon>
        <taxon>Cyclocybe</taxon>
    </lineage>
</organism>
<dbReference type="GO" id="GO:0015074">
    <property type="term" value="P:DNA integration"/>
    <property type="evidence" value="ECO:0007669"/>
    <property type="project" value="InterPro"/>
</dbReference>
<feature type="region of interest" description="Disordered" evidence="3">
    <location>
        <begin position="306"/>
        <end position="420"/>
    </location>
</feature>
<feature type="compositionally biased region" description="Polar residues" evidence="3">
    <location>
        <begin position="392"/>
        <end position="404"/>
    </location>
</feature>
<evidence type="ECO:0000313" key="5">
    <source>
        <dbReference type="Proteomes" id="UP000467700"/>
    </source>
</evidence>
<feature type="compositionally biased region" description="Basic and acidic residues" evidence="3">
    <location>
        <begin position="83"/>
        <end position="103"/>
    </location>
</feature>
<keyword evidence="5" id="KW-1185">Reference proteome</keyword>
<keyword evidence="1" id="KW-0238">DNA-binding</keyword>
<sequence length="1458" mass="162082">MPRITQDPNLAESPDFDSIEFQAVYTPLATEANPVENIIGTLKAAWTRDNDAKKAAWEAQVEQDKAAEEATEQECQAAVEAEEAMKEKEFQETEEANQHEKEKRKPKVRNFTVNKVVDSVSDTRPSPYAIHKLRQGEYVELYYFTPEACSEAERAEQTAAKDNITFTSVGDQLFMKLAAAYKVAKKVIRDEDLTFKQLTLAKNDMLRHMGQEEWPEQHIVALGVFFFKLESHHLRKQDGGDTVVLRYQSQVRREWTEALKGTSDEDVFDISVINDLRLNQMYTEHLNARHSQGVLWLEEQLTRASMNTPRAKRCRSPSPSPERARRSDKRVRAKPAQTLVQSPPRETKKCRITEAAPAPSASVEIPTTSTVALQKHCGTESPQPIAPKATGGVSSTQQTQSFAPTGNARPDAAAHLTTPNTSALVAESRLTELRRALEGKKLNSGSPYKPEAWRQHLERAGLTGKYPNIPSDLQRGFDAGIPVIRTTFTPPNKQSVADFSDKFDENSKAEFERGRYIRPVTKAETEALLGPFQMSPLSLIPKPAQLGKYRIIQNLSHPHKPTSNITSINSAIDSDHFPCTWGTFSVVCLLIARLPPGSQAAVRDVKEAYRTIPLKPSQWPGIVVRLQGEDNFAINTRNCFGLASGAGCYGAIGDAGAQLMRANGIGPLSKWVDNHLQWAANIRENGGELHDRGRLWFRGQLMPNGKPEEFDEDVSFPIRDLSQASPRSEEERRFTYCMSDIDAICNELGIPWETEKDVPFHAKQEKYLKAIREWEMRKEHNLEETQKLYGKLLHACLMVPAGCAYLTSLEALMATFHDRPFMPHTPPRHTTSDLQWWKEKLQQPQIIQPIPGPVPIIDLAAYSDTSSKIGIGITILPSETGGAPGVCFQIGKARAETLDGQRPLASSSSSLRSATLTATLASIAWSTATTKESSRDGGKDAAETGQATLSSAIFTQSWKRTSSSSTPSMYLAKRIRLMDPLAANTAHPPTFLLPSKSQSTSGHTSQTTTHLFAQLSSVLYGKEEHQWQPQDLMQHQGASSVEPQTKARHNVRKNSLPKRKQSDKRNRFVPANRSIQEVDTVHPTRPPAPYQEALTPHFSPQRPHPTTPRNVLDGNGHPTNLTEADLRRILEVMESAWAEGTREGYGSGLLVYHIFCDQKGISEEQQAPASPILIASFIATITGAYAGGTISNYVFGVRAWHLLHGVSWRMNPSELETLLKAAAKAAPASTKRKKRLPYTKEFMLAIRNKLDLETPLDAAVYACLTTTFWSAARLGEFTVKNLTDFKATHHVKPSDVITTTDANGLTTTAFHIPVTKMEPIEGEDMSWSKQNGDTDPAAALNKHLSVNNPPKEGLLFAYCTAKGYNALTKPKFLQTLAKAARAAGLDPLQGHGIRISSTLEYLLRGIPFEVMKVKGRWASDAFLTYLRKHTQILAPYMQANPLRHDEFIRLTMPPIRRG</sequence>
<evidence type="ECO:0000313" key="4">
    <source>
        <dbReference type="EMBL" id="CAA7263007.1"/>
    </source>
</evidence>
<dbReference type="PANTHER" id="PTHR33050">
    <property type="entry name" value="REVERSE TRANSCRIPTASE DOMAIN-CONTAINING PROTEIN"/>
    <property type="match status" value="1"/>
</dbReference>
<feature type="compositionally biased region" description="Polar residues" evidence="3">
    <location>
        <begin position="1032"/>
        <end position="1043"/>
    </location>
</feature>
<name>A0A8S0XQH8_CYCAE</name>
<dbReference type="Gene3D" id="1.10.150.130">
    <property type="match status" value="1"/>
</dbReference>
<reference evidence="4 5" key="1">
    <citation type="submission" date="2020-01" db="EMBL/GenBank/DDBJ databases">
        <authorList>
            <person name="Gupta K D."/>
        </authorList>
    </citation>
    <scope>NUCLEOTIDE SEQUENCE [LARGE SCALE GENOMIC DNA]</scope>
</reference>
<feature type="region of interest" description="Disordered" evidence="3">
    <location>
        <begin position="1096"/>
        <end position="1118"/>
    </location>
</feature>
<dbReference type="Gene3D" id="1.10.443.10">
    <property type="entry name" value="Intergrase catalytic core"/>
    <property type="match status" value="1"/>
</dbReference>
<gene>
    <name evidence="4" type="ORF">AAE3_LOCUS5299</name>
</gene>
<evidence type="ECO:0000256" key="1">
    <source>
        <dbReference type="ARBA" id="ARBA00023125"/>
    </source>
</evidence>
<dbReference type="Proteomes" id="UP000467700">
    <property type="component" value="Unassembled WGS sequence"/>
</dbReference>
<comment type="caution">
    <text evidence="4">The sequence shown here is derived from an EMBL/GenBank/DDBJ whole genome shotgun (WGS) entry which is preliminary data.</text>
</comment>
<evidence type="ECO:0000256" key="2">
    <source>
        <dbReference type="ARBA" id="ARBA00023172"/>
    </source>
</evidence>
<dbReference type="GO" id="GO:0003677">
    <property type="term" value="F:DNA binding"/>
    <property type="evidence" value="ECO:0007669"/>
    <property type="project" value="UniProtKB-KW"/>
</dbReference>
<dbReference type="SUPFAM" id="SSF56349">
    <property type="entry name" value="DNA breaking-rejoining enzymes"/>
    <property type="match status" value="1"/>
</dbReference>
<dbReference type="InterPro" id="IPR010998">
    <property type="entry name" value="Integrase_recombinase_N"/>
</dbReference>
<feature type="compositionally biased region" description="Basic residues" evidence="3">
    <location>
        <begin position="1046"/>
        <end position="1062"/>
    </location>
</feature>
<keyword evidence="2" id="KW-0233">DNA recombination</keyword>
<evidence type="ECO:0000256" key="3">
    <source>
        <dbReference type="SAM" id="MobiDB-lite"/>
    </source>
</evidence>